<gene>
    <name evidence="1" type="ORF">LEL_11024</name>
</gene>
<dbReference type="EMBL" id="AZHF01000075">
    <property type="protein sequence ID" value="OAA53303.1"/>
    <property type="molecule type" value="Genomic_DNA"/>
</dbReference>
<organism evidence="1 2">
    <name type="scientific">Akanthomyces lecanii RCEF 1005</name>
    <dbReference type="NCBI Taxonomy" id="1081108"/>
    <lineage>
        <taxon>Eukaryota</taxon>
        <taxon>Fungi</taxon>
        <taxon>Dikarya</taxon>
        <taxon>Ascomycota</taxon>
        <taxon>Pezizomycotina</taxon>
        <taxon>Sordariomycetes</taxon>
        <taxon>Hypocreomycetidae</taxon>
        <taxon>Hypocreales</taxon>
        <taxon>Cordycipitaceae</taxon>
        <taxon>Akanthomyces</taxon>
        <taxon>Cordyceps confragosa</taxon>
    </lineage>
</organism>
<sequence length="216" mass="23933">MPVSRKSSWSVLIFALPEPNDLGTIPPAFLNISQAPYNNKLTVTTTTTTSCSTATTSTDRSLDEKQTVRRTLRSKVHSKSVPHASLPQCSSSALIRAGPPALQPGPLADTPASTVVLDATEDVMIKRRKQDAHFIARQSHSLLYCTAQFDYLSPGTHSHTTNTAWMDVCLEETEIWLNDNCHWLKEDADLDLRRNLDDYQLGLRQDVANRKSGDVV</sequence>
<name>A0A167LNP1_CORDF</name>
<evidence type="ECO:0000313" key="2">
    <source>
        <dbReference type="Proteomes" id="UP000076881"/>
    </source>
</evidence>
<comment type="caution">
    <text evidence="1">The sequence shown here is derived from an EMBL/GenBank/DDBJ whole genome shotgun (WGS) entry which is preliminary data.</text>
</comment>
<proteinExistence type="predicted"/>
<keyword evidence="2" id="KW-1185">Reference proteome</keyword>
<accession>A0A167LNP1</accession>
<dbReference type="AlphaFoldDB" id="A0A167LNP1"/>
<evidence type="ECO:0000313" key="1">
    <source>
        <dbReference type="EMBL" id="OAA53303.1"/>
    </source>
</evidence>
<reference evidence="1 2" key="1">
    <citation type="journal article" date="2016" name="Genome Biol. Evol.">
        <title>Divergent and convergent evolution of fungal pathogenicity.</title>
        <authorList>
            <person name="Shang Y."/>
            <person name="Xiao G."/>
            <person name="Zheng P."/>
            <person name="Cen K."/>
            <person name="Zhan S."/>
            <person name="Wang C."/>
        </authorList>
    </citation>
    <scope>NUCLEOTIDE SEQUENCE [LARGE SCALE GENOMIC DNA]</scope>
    <source>
        <strain evidence="1 2">RCEF 1005</strain>
    </source>
</reference>
<dbReference type="Proteomes" id="UP000076881">
    <property type="component" value="Unassembled WGS sequence"/>
</dbReference>
<protein>
    <submittedName>
        <fullName evidence="1">Uncharacterized protein</fullName>
    </submittedName>
</protein>